<dbReference type="SUPFAM" id="SSF50965">
    <property type="entry name" value="Galactose oxidase, central domain"/>
    <property type="match status" value="1"/>
</dbReference>
<feature type="domain" description="WSC" evidence="3">
    <location>
        <begin position="516"/>
        <end position="610"/>
    </location>
</feature>
<reference evidence="4" key="1">
    <citation type="submission" date="2023-11" db="EMBL/GenBank/DDBJ databases">
        <authorList>
            <person name="Alioto T."/>
            <person name="Alioto T."/>
            <person name="Gomez Garrido J."/>
        </authorList>
    </citation>
    <scope>NUCLEOTIDE SEQUENCE</scope>
</reference>
<dbReference type="Gene3D" id="2.60.40.10">
    <property type="entry name" value="Immunoglobulins"/>
    <property type="match status" value="1"/>
</dbReference>
<dbReference type="Pfam" id="PF07250">
    <property type="entry name" value="Glyoxal_oxid_N"/>
    <property type="match status" value="1"/>
</dbReference>
<feature type="compositionally biased region" description="Low complexity" evidence="2">
    <location>
        <begin position="416"/>
        <end position="465"/>
    </location>
</feature>
<dbReference type="SMART" id="SM00321">
    <property type="entry name" value="WSC"/>
    <property type="match status" value="6"/>
</dbReference>
<dbReference type="PROSITE" id="PS51212">
    <property type="entry name" value="WSC"/>
    <property type="match status" value="6"/>
</dbReference>
<evidence type="ECO:0000313" key="4">
    <source>
        <dbReference type="EMBL" id="CAK4032796.1"/>
    </source>
</evidence>
<dbReference type="InterPro" id="IPR037293">
    <property type="entry name" value="Gal_Oxidase_central_sf"/>
</dbReference>
<dbReference type="InterPro" id="IPR009880">
    <property type="entry name" value="Glyoxal_oxidase_N"/>
</dbReference>
<evidence type="ECO:0000256" key="1">
    <source>
        <dbReference type="ARBA" id="ARBA00022729"/>
    </source>
</evidence>
<comment type="caution">
    <text evidence="4">The sequence shown here is derived from an EMBL/GenBank/DDBJ whole genome shotgun (WGS) entry which is preliminary data.</text>
</comment>
<feature type="domain" description="WSC" evidence="3">
    <location>
        <begin position="293"/>
        <end position="407"/>
    </location>
</feature>
<dbReference type="Gene3D" id="2.130.10.80">
    <property type="entry name" value="Galactose oxidase/kelch, beta-propeller"/>
    <property type="match status" value="1"/>
</dbReference>
<dbReference type="Pfam" id="PF01822">
    <property type="entry name" value="WSC"/>
    <property type="match status" value="6"/>
</dbReference>
<sequence length="1273" mass="133828">MNGSVCAAYCNKNNFIYAGTEYGDECYCSNIIGAPASLQNDTSCSMPCTSNSTEACGAANYISVYFANKQAPQGPQVNPGPSNWTSFGCWTDGNPRTLANRVQTPGDTSNLTVTLCTSTCAQEGYTLAGVEYAGECYCDNYVSKNSMNTTLSDCNMPCNGNSSEYCGAGNLLNLYASGTTVPALKPVAKAPATPINWLSLGCYSDSVQTRSLPNGQNVPGGSKNMTNANCISSCLAAGYTIAGTEYSGECYCGNEFENNAMPVTDGRCSMACNGNSGDVCGGPNGLSVFQFNGWYYQACYTDSVQGRTLKSGQPVPGGANNMSVENCVNACSKASYNLAGVEYSGEWYIKRFTFVESTADLSSFCDNSISNGGGPAADGETQCNMPCYGAQYEMCGGPNRLNLYAFNTTKIPTTASTSSVATSVTSTASTTPMSVTPTGSSVSSSIATGSTTTASGPGTSTATATNLVSGTSSSNIPSTVAGTPVDGGNTNTPTLSSTTSSASPTPSGLNATAILPWKYQGCYTDTGNGRSLTGVSPPDSQNNTIESCISACAASGYTLAGLQYAQQCFCDNYLHASPSLRPDSECNMPCTGNQAEMCGAGGRNSIYANGTLSNYTAPGPLTNATIPNNWTYAGCYQDNVNNQRVLPYQLNFPNNNSNVNCISICQAFGYPVAGTEYSNQCFCGDWSDVVSTGAQKMDESACFMRCSNDTSGSNGGEICGGGGTLSLYVYNGTTAMNSWTYASGNAAGAYQFLIGGVVIPLITTPARNGKVTFLEKFGTSTNASSTGAYELDLGQLNNFTGAWRPMHVKTDVFCSAGLTLPDRAGRQINVGGWSRPSTQGIRIYWPDGSPGVWGNNDWQENVDELHLLDSRWYPTAMMMANGSILVMGGEEGSNGAPTPTLELLPAVNAQSQYCDYLNQTDPYNLYPFLIQMPSGNIFVGYYNQAKLLDPVSLQPVMDLPQMPGAVNNPGAGRTYPMQGTAVVLPQRAPYTDPVEVLICGGSTAGAAVALDNCITIAPDTKGANWTLERMPSKRVMPNIAALPDGTYLIANGAHQGNAGFGLATSPNLNALLYDPTKPVGQRITVMANTTISRLYHSEAVLLDDARVLISGSDPEDNVNPQEYRTEVFIPPYLMGLSFSCSQGYNCSSRPEFNLTKIDLAYGDTATMSILQRGAGGGYQATMMGAVSSTHGNSMGQRTYFLATTCSGSSCTITAPPNANVCPPGWFQVFLLDSNKVPSHAQWIRVGGDPASLGNWPQSSDFQVPGMGPVERLF</sequence>
<dbReference type="AlphaFoldDB" id="A0AAI9ECB3"/>
<dbReference type="Proteomes" id="UP001296104">
    <property type="component" value="Unassembled WGS sequence"/>
</dbReference>
<dbReference type="InterPro" id="IPR013783">
    <property type="entry name" value="Ig-like_fold"/>
</dbReference>
<evidence type="ECO:0000256" key="2">
    <source>
        <dbReference type="SAM" id="MobiDB-lite"/>
    </source>
</evidence>
<dbReference type="InterPro" id="IPR014756">
    <property type="entry name" value="Ig_E-set"/>
</dbReference>
<keyword evidence="5" id="KW-1185">Reference proteome</keyword>
<proteinExistence type="predicted"/>
<evidence type="ECO:0000259" key="3">
    <source>
        <dbReference type="PROSITE" id="PS51212"/>
    </source>
</evidence>
<dbReference type="EMBL" id="CAVMBE010000070">
    <property type="protein sequence ID" value="CAK4032796.1"/>
    <property type="molecule type" value="Genomic_DNA"/>
</dbReference>
<dbReference type="Pfam" id="PF09118">
    <property type="entry name" value="GO-like_E_set"/>
    <property type="match status" value="1"/>
</dbReference>
<dbReference type="PANTHER" id="PTHR32208:SF105">
    <property type="entry name" value="COPPER RADICAL OXIDASE"/>
    <property type="match status" value="1"/>
</dbReference>
<dbReference type="SUPFAM" id="SSF81296">
    <property type="entry name" value="E set domains"/>
    <property type="match status" value="1"/>
</dbReference>
<feature type="domain" description="WSC" evidence="3">
    <location>
        <begin position="629"/>
        <end position="731"/>
    </location>
</feature>
<name>A0AAI9ECB3_9PEZI</name>
<evidence type="ECO:0000313" key="5">
    <source>
        <dbReference type="Proteomes" id="UP001296104"/>
    </source>
</evidence>
<feature type="domain" description="WSC" evidence="3">
    <location>
        <begin position="1"/>
        <end position="68"/>
    </location>
</feature>
<dbReference type="InterPro" id="IPR002889">
    <property type="entry name" value="WSC_carb-bd"/>
</dbReference>
<feature type="region of interest" description="Disordered" evidence="2">
    <location>
        <begin position="416"/>
        <end position="507"/>
    </location>
</feature>
<feature type="compositionally biased region" description="Low complexity" evidence="2">
    <location>
        <begin position="490"/>
        <end position="507"/>
    </location>
</feature>
<dbReference type="InterPro" id="IPR015202">
    <property type="entry name" value="GO-like_E_set"/>
</dbReference>
<protein>
    <recommendedName>
        <fullName evidence="3">WSC domain-containing protein</fullName>
    </recommendedName>
</protein>
<feature type="domain" description="WSC" evidence="3">
    <location>
        <begin position="196"/>
        <end position="292"/>
    </location>
</feature>
<accession>A0AAI9ECB3</accession>
<organism evidence="4 5">
    <name type="scientific">Lecanosticta acicola</name>
    <dbReference type="NCBI Taxonomy" id="111012"/>
    <lineage>
        <taxon>Eukaryota</taxon>
        <taxon>Fungi</taxon>
        <taxon>Dikarya</taxon>
        <taxon>Ascomycota</taxon>
        <taxon>Pezizomycotina</taxon>
        <taxon>Dothideomycetes</taxon>
        <taxon>Dothideomycetidae</taxon>
        <taxon>Mycosphaerellales</taxon>
        <taxon>Mycosphaerellaceae</taxon>
        <taxon>Lecanosticta</taxon>
    </lineage>
</organism>
<dbReference type="PANTHER" id="PTHR32208">
    <property type="entry name" value="SECRETED PROTEIN-RELATED"/>
    <property type="match status" value="1"/>
</dbReference>
<dbReference type="CDD" id="cd02851">
    <property type="entry name" value="E_set_GO_C"/>
    <property type="match status" value="1"/>
</dbReference>
<keyword evidence="1" id="KW-0732">Signal</keyword>
<feature type="compositionally biased region" description="Polar residues" evidence="2">
    <location>
        <begin position="466"/>
        <end position="481"/>
    </location>
</feature>
<feature type="domain" description="WSC" evidence="3">
    <location>
        <begin position="83"/>
        <end position="178"/>
    </location>
</feature>
<gene>
    <name evidence="4" type="ORF">LECACI_7A007954</name>
</gene>
<dbReference type="InterPro" id="IPR011043">
    <property type="entry name" value="Gal_Oxase/kelch_b-propeller"/>
</dbReference>